<name>A0A1F6H0H0_9PROT</name>
<dbReference type="Proteomes" id="UP000177583">
    <property type="component" value="Unassembled WGS sequence"/>
</dbReference>
<gene>
    <name evidence="1" type="ORF">A2557_11870</name>
</gene>
<comment type="caution">
    <text evidence="1">The sequence shown here is derived from an EMBL/GenBank/DDBJ whole genome shotgun (WGS) entry which is preliminary data.</text>
</comment>
<reference evidence="1 2" key="1">
    <citation type="journal article" date="2016" name="Nat. Commun.">
        <title>Thousands of microbial genomes shed light on interconnected biogeochemical processes in an aquifer system.</title>
        <authorList>
            <person name="Anantharaman K."/>
            <person name="Brown C.T."/>
            <person name="Hug L.A."/>
            <person name="Sharon I."/>
            <person name="Castelle C.J."/>
            <person name="Probst A.J."/>
            <person name="Thomas B.C."/>
            <person name="Singh A."/>
            <person name="Wilkins M.J."/>
            <person name="Karaoz U."/>
            <person name="Brodie E.L."/>
            <person name="Williams K.H."/>
            <person name="Hubbard S.S."/>
            <person name="Banfield J.F."/>
        </authorList>
    </citation>
    <scope>NUCLEOTIDE SEQUENCE [LARGE SCALE GENOMIC DNA]</scope>
</reference>
<evidence type="ECO:0000313" key="1">
    <source>
        <dbReference type="EMBL" id="OGH03832.1"/>
    </source>
</evidence>
<proteinExistence type="predicted"/>
<organism evidence="1 2">
    <name type="scientific">Candidatus Lambdaproteobacteria bacterium RIFOXYD2_FULL_56_26</name>
    <dbReference type="NCBI Taxonomy" id="1817773"/>
    <lineage>
        <taxon>Bacteria</taxon>
        <taxon>Pseudomonadati</taxon>
        <taxon>Pseudomonadota</taxon>
        <taxon>Candidatus Lambdaproteobacteria</taxon>
    </lineage>
</organism>
<dbReference type="AlphaFoldDB" id="A0A1F6H0H0"/>
<sequence length="138" mass="15255">MIRFLSSVRTLILIFGLLAYLPVVAHAAQGKLVYCYEQGGTVKLECLVEAIEHVLDPAERSHSQTEVRQAEAGHLDQPFSLTVLYSSTTDLKHAAPLLLIPSLKPAPLRFILTHREVLALHLSSAPILRAQRTIVLLN</sequence>
<dbReference type="EMBL" id="MFNF01000011">
    <property type="protein sequence ID" value="OGH03832.1"/>
    <property type="molecule type" value="Genomic_DNA"/>
</dbReference>
<accession>A0A1F6H0H0</accession>
<evidence type="ECO:0000313" key="2">
    <source>
        <dbReference type="Proteomes" id="UP000177583"/>
    </source>
</evidence>
<protein>
    <submittedName>
        <fullName evidence="1">Uncharacterized protein</fullName>
    </submittedName>
</protein>